<feature type="domain" description="BFN" evidence="1">
    <location>
        <begin position="1"/>
        <end position="137"/>
    </location>
</feature>
<accession>A0A5R8KHL8</accession>
<dbReference type="SUPFAM" id="SSF103256">
    <property type="entry name" value="Hypothetical protein TM0160"/>
    <property type="match status" value="1"/>
</dbReference>
<evidence type="ECO:0000313" key="3">
    <source>
        <dbReference type="Proteomes" id="UP000306196"/>
    </source>
</evidence>
<dbReference type="Proteomes" id="UP000306196">
    <property type="component" value="Unassembled WGS sequence"/>
</dbReference>
<dbReference type="InterPro" id="IPR036104">
    <property type="entry name" value="BFN_sf"/>
</dbReference>
<dbReference type="PANTHER" id="PTHR15160:SF1">
    <property type="entry name" value="VON HIPPEL-LINDAU DISEASE TUMOR SUPPRESSOR"/>
    <property type="match status" value="1"/>
</dbReference>
<dbReference type="GO" id="GO:0004518">
    <property type="term" value="F:nuclease activity"/>
    <property type="evidence" value="ECO:0007669"/>
    <property type="project" value="InterPro"/>
</dbReference>
<organism evidence="2 3">
    <name type="scientific">Phragmitibacter flavus</name>
    <dbReference type="NCBI Taxonomy" id="2576071"/>
    <lineage>
        <taxon>Bacteria</taxon>
        <taxon>Pseudomonadati</taxon>
        <taxon>Verrucomicrobiota</taxon>
        <taxon>Verrucomicrobiia</taxon>
        <taxon>Verrucomicrobiales</taxon>
        <taxon>Verrucomicrobiaceae</taxon>
        <taxon>Phragmitibacter</taxon>
    </lineage>
</organism>
<comment type="caution">
    <text evidence="2">The sequence shown here is derived from an EMBL/GenBank/DDBJ whole genome shotgun (WGS) entry which is preliminary data.</text>
</comment>
<keyword evidence="3" id="KW-1185">Reference proteome</keyword>
<evidence type="ECO:0000259" key="1">
    <source>
        <dbReference type="PROSITE" id="PS51658"/>
    </source>
</evidence>
<name>A0A5R8KHL8_9BACT</name>
<dbReference type="OrthoDB" id="9788698at2"/>
<sequence length="152" mass="16839">MNKDVVAVKLRNVLAMDQGHAVFLGNEEKTFVIFVDESVGKAISMSMRGRVQERPMTHDLVGHMMMAFGAKIDRVIINALDGGVYYARIILSAENEVQQRKVVELDARPSDSIALAVAQNAPIFVAREVWEAVDDVGDALEDIQKRGPEDEE</sequence>
<dbReference type="RefSeq" id="WP_138085410.1">
    <property type="nucleotide sequence ID" value="NZ_VAUV01000004.1"/>
</dbReference>
<gene>
    <name evidence="2" type="ORF">FEM03_06675</name>
</gene>
<dbReference type="EMBL" id="VAUV01000004">
    <property type="protein sequence ID" value="TLD71814.1"/>
    <property type="molecule type" value="Genomic_DNA"/>
</dbReference>
<dbReference type="PROSITE" id="PS51658">
    <property type="entry name" value="BFN"/>
    <property type="match status" value="1"/>
</dbReference>
<dbReference type="AlphaFoldDB" id="A0A5R8KHL8"/>
<reference evidence="2 3" key="1">
    <citation type="submission" date="2019-05" db="EMBL/GenBank/DDBJ databases">
        <title>Verrucobacter flavum gen. nov., sp. nov. a new member of the family Verrucomicrobiaceae.</title>
        <authorList>
            <person name="Szuroczki S."/>
            <person name="Abbaszade G."/>
            <person name="Szabo A."/>
            <person name="Felfoldi T."/>
            <person name="Schumann P."/>
            <person name="Boka K."/>
            <person name="Keki Z."/>
            <person name="Toumi M."/>
            <person name="Toth E."/>
        </authorList>
    </citation>
    <scope>NUCLEOTIDE SEQUENCE [LARGE SCALE GENOMIC DNA]</scope>
    <source>
        <strain evidence="2 3">MG-N-17</strain>
    </source>
</reference>
<dbReference type="InterPro" id="IPR003729">
    <property type="entry name" value="Bi_nuclease_dom"/>
</dbReference>
<dbReference type="Pfam" id="PF02577">
    <property type="entry name" value="BFN_dom"/>
    <property type="match status" value="1"/>
</dbReference>
<proteinExistence type="predicted"/>
<dbReference type="PANTHER" id="PTHR15160">
    <property type="entry name" value="VON HIPPEL-LINDAU PROTEIN"/>
    <property type="match status" value="1"/>
</dbReference>
<dbReference type="Gene3D" id="3.10.690.10">
    <property type="entry name" value="Bifunctional nuclease domain"/>
    <property type="match status" value="1"/>
</dbReference>
<evidence type="ECO:0000313" key="2">
    <source>
        <dbReference type="EMBL" id="TLD71814.1"/>
    </source>
</evidence>
<protein>
    <submittedName>
        <fullName evidence="2">Bifunctional nuclease family protein</fullName>
    </submittedName>
</protein>